<dbReference type="InterPro" id="IPR011008">
    <property type="entry name" value="Dimeric_a/b-barrel"/>
</dbReference>
<reference evidence="2" key="2">
    <citation type="submission" date="2023-01" db="EMBL/GenBank/DDBJ databases">
        <authorList>
            <person name="Petersen C."/>
        </authorList>
    </citation>
    <scope>NUCLEOTIDE SEQUENCE</scope>
    <source>
        <strain evidence="2">IBT 12815</strain>
    </source>
</reference>
<feature type="domain" description="YCII-related" evidence="1">
    <location>
        <begin position="1"/>
        <end position="81"/>
    </location>
</feature>
<comment type="caution">
    <text evidence="2">The sequence shown here is derived from an EMBL/GenBank/DDBJ whole genome shotgun (WGS) entry which is preliminary data.</text>
</comment>
<dbReference type="EMBL" id="JAQJAE010000003">
    <property type="protein sequence ID" value="KAJ5603272.1"/>
    <property type="molecule type" value="Genomic_DNA"/>
</dbReference>
<dbReference type="GeneID" id="81587527"/>
<dbReference type="PANTHER" id="PTHR37828">
    <property type="entry name" value="GSR2449 PROTEIN"/>
    <property type="match status" value="1"/>
</dbReference>
<organism evidence="2 3">
    <name type="scientific">Penicillium hordei</name>
    <dbReference type="NCBI Taxonomy" id="40994"/>
    <lineage>
        <taxon>Eukaryota</taxon>
        <taxon>Fungi</taxon>
        <taxon>Dikarya</taxon>
        <taxon>Ascomycota</taxon>
        <taxon>Pezizomycotina</taxon>
        <taxon>Eurotiomycetes</taxon>
        <taxon>Eurotiomycetidae</taxon>
        <taxon>Eurotiales</taxon>
        <taxon>Aspergillaceae</taxon>
        <taxon>Penicillium</taxon>
    </lineage>
</organism>
<dbReference type="Gene3D" id="3.30.70.1060">
    <property type="entry name" value="Dimeric alpha+beta barrel"/>
    <property type="match status" value="1"/>
</dbReference>
<sequence length="100" mass="11500">MLFLLSVSYLTSFEEVEKHFPAHVAWLEEQYERKVYLLFARKIPFTGGVCLAAAESADQMTEITETDPFRISKVAKYHIQELDLTKVNAVSLLEHASHRD</sequence>
<dbReference type="PANTHER" id="PTHR37828:SF1">
    <property type="entry name" value="YCII-RELATED DOMAIN-CONTAINING PROTEIN"/>
    <property type="match status" value="1"/>
</dbReference>
<protein>
    <recommendedName>
        <fullName evidence="1">YCII-related domain-containing protein</fullName>
    </recommendedName>
</protein>
<keyword evidence="3" id="KW-1185">Reference proteome</keyword>
<dbReference type="Pfam" id="PF03795">
    <property type="entry name" value="YCII"/>
    <property type="match status" value="1"/>
</dbReference>
<gene>
    <name evidence="2" type="ORF">N7537_006228</name>
</gene>
<evidence type="ECO:0000313" key="3">
    <source>
        <dbReference type="Proteomes" id="UP001213799"/>
    </source>
</evidence>
<evidence type="ECO:0000259" key="1">
    <source>
        <dbReference type="Pfam" id="PF03795"/>
    </source>
</evidence>
<dbReference type="Proteomes" id="UP001213799">
    <property type="component" value="Unassembled WGS sequence"/>
</dbReference>
<proteinExistence type="predicted"/>
<accession>A0AAD6E714</accession>
<dbReference type="AlphaFoldDB" id="A0AAD6E714"/>
<name>A0AAD6E714_9EURO</name>
<evidence type="ECO:0000313" key="2">
    <source>
        <dbReference type="EMBL" id="KAJ5603272.1"/>
    </source>
</evidence>
<dbReference type="SUPFAM" id="SSF54909">
    <property type="entry name" value="Dimeric alpha+beta barrel"/>
    <property type="match status" value="1"/>
</dbReference>
<dbReference type="InterPro" id="IPR005545">
    <property type="entry name" value="YCII"/>
</dbReference>
<reference evidence="2" key="1">
    <citation type="journal article" date="2023" name="IMA Fungus">
        <title>Comparative genomic study of the Penicillium genus elucidates a diverse pangenome and 15 lateral gene transfer events.</title>
        <authorList>
            <person name="Petersen C."/>
            <person name="Sorensen T."/>
            <person name="Nielsen M.R."/>
            <person name="Sondergaard T.E."/>
            <person name="Sorensen J.L."/>
            <person name="Fitzpatrick D.A."/>
            <person name="Frisvad J.C."/>
            <person name="Nielsen K.L."/>
        </authorList>
    </citation>
    <scope>NUCLEOTIDE SEQUENCE</scope>
    <source>
        <strain evidence="2">IBT 12815</strain>
    </source>
</reference>
<dbReference type="RefSeq" id="XP_056753070.1">
    <property type="nucleotide sequence ID" value="XM_056897285.1"/>
</dbReference>